<dbReference type="SUPFAM" id="SSF55347">
    <property type="entry name" value="Glyceraldehyde-3-phosphate dehydrogenase-like, C-terminal domain"/>
    <property type="match status" value="1"/>
</dbReference>
<dbReference type="AlphaFoldDB" id="A0A7T3FW10"/>
<reference evidence="3 4" key="1">
    <citation type="submission" date="2020-12" db="EMBL/GenBank/DDBJ databases">
        <title>Halosimplex halophilum sp. nov. and Halosimplex salinum sp. nov., two new members of the genus Halosimplex.</title>
        <authorList>
            <person name="Cui H.L."/>
        </authorList>
    </citation>
    <scope>NUCLEOTIDE SEQUENCE [LARGE SCALE GENOMIC DNA]</scope>
    <source>
        <strain evidence="3 4">YGH94</strain>
    </source>
</reference>
<dbReference type="PANTHER" id="PTHR43377:SF1">
    <property type="entry name" value="BILIVERDIN REDUCTASE A"/>
    <property type="match status" value="1"/>
</dbReference>
<evidence type="ECO:0000259" key="2">
    <source>
        <dbReference type="Pfam" id="PF22725"/>
    </source>
</evidence>
<dbReference type="RefSeq" id="WP_198060367.1">
    <property type="nucleotide sequence ID" value="NZ_CP065856.1"/>
</dbReference>
<dbReference type="Pfam" id="PF01408">
    <property type="entry name" value="GFO_IDH_MocA"/>
    <property type="match status" value="1"/>
</dbReference>
<keyword evidence="4" id="KW-1185">Reference proteome</keyword>
<dbReference type="GeneID" id="60589278"/>
<protein>
    <submittedName>
        <fullName evidence="3">Gfo/Idh/MocA family oxidoreductase</fullName>
    </submittedName>
</protein>
<organism evidence="3 4">
    <name type="scientific">Halosimplex litoreum</name>
    <dbReference type="NCBI Taxonomy" id="1198301"/>
    <lineage>
        <taxon>Archaea</taxon>
        <taxon>Methanobacteriati</taxon>
        <taxon>Methanobacteriota</taxon>
        <taxon>Stenosarchaea group</taxon>
        <taxon>Halobacteria</taxon>
        <taxon>Halobacteriales</taxon>
        <taxon>Haloarculaceae</taxon>
        <taxon>Halosimplex</taxon>
    </lineage>
</organism>
<dbReference type="Gene3D" id="3.30.360.10">
    <property type="entry name" value="Dihydrodipicolinate Reductase, domain 2"/>
    <property type="match status" value="1"/>
</dbReference>
<dbReference type="SUPFAM" id="SSF51735">
    <property type="entry name" value="NAD(P)-binding Rossmann-fold domains"/>
    <property type="match status" value="1"/>
</dbReference>
<dbReference type="KEGG" id="hlt:I7X12_12255"/>
<name>A0A7T3FW10_9EURY</name>
<dbReference type="Pfam" id="PF22725">
    <property type="entry name" value="GFO_IDH_MocA_C3"/>
    <property type="match status" value="1"/>
</dbReference>
<dbReference type="InterPro" id="IPR000683">
    <property type="entry name" value="Gfo/Idh/MocA-like_OxRdtase_N"/>
</dbReference>
<dbReference type="InterPro" id="IPR051450">
    <property type="entry name" value="Gfo/Idh/MocA_Oxidoreductases"/>
</dbReference>
<dbReference type="Proteomes" id="UP000595001">
    <property type="component" value="Chromosome"/>
</dbReference>
<gene>
    <name evidence="3" type="ORF">I7X12_12255</name>
</gene>
<proteinExistence type="predicted"/>
<feature type="domain" description="Gfo/Idh/MocA-like oxidoreductase N-terminal" evidence="1">
    <location>
        <begin position="5"/>
        <end position="126"/>
    </location>
</feature>
<dbReference type="InterPro" id="IPR036291">
    <property type="entry name" value="NAD(P)-bd_dom_sf"/>
</dbReference>
<accession>A0A7T3FW10</accession>
<sequence>MVDTVRIGVTGLGGLGTPLAREIDAVADAEVVAVADVSDEARRSGAEEFGVPDDQRYESHEAMLDGADLDGVAIATPHALHHEQVVAALEREIDTLCEKPLCVDLDHARDLVDRSEASDAALMVGYQRHLSPAFQRAREALDERVGDPQFLSASITQNWITHQRGTWRANPDLSGGGQLYDTGSHVLDALLWTTGLTPVSVSAQMRFDDEAERVDVQAALDVAFENGAVASVGVSGDSPVVREHLDVWGEQGGFRVRGSDWGERDLDFVDDENNAHAPEHEGESRNKGTAFVDVIRDGAEPPATARDALKVTAVTEAAYESARTGRRVDVDLRTEPRVEAD</sequence>
<evidence type="ECO:0000313" key="3">
    <source>
        <dbReference type="EMBL" id="QPV61537.1"/>
    </source>
</evidence>
<dbReference type="GO" id="GO:0000166">
    <property type="term" value="F:nucleotide binding"/>
    <property type="evidence" value="ECO:0007669"/>
    <property type="project" value="InterPro"/>
</dbReference>
<dbReference type="EMBL" id="CP065856">
    <property type="protein sequence ID" value="QPV61537.1"/>
    <property type="molecule type" value="Genomic_DNA"/>
</dbReference>
<evidence type="ECO:0000259" key="1">
    <source>
        <dbReference type="Pfam" id="PF01408"/>
    </source>
</evidence>
<dbReference type="InterPro" id="IPR055170">
    <property type="entry name" value="GFO_IDH_MocA-like_dom"/>
</dbReference>
<evidence type="ECO:0000313" key="4">
    <source>
        <dbReference type="Proteomes" id="UP000595001"/>
    </source>
</evidence>
<dbReference type="PANTHER" id="PTHR43377">
    <property type="entry name" value="BILIVERDIN REDUCTASE A"/>
    <property type="match status" value="1"/>
</dbReference>
<dbReference type="OrthoDB" id="25239at2157"/>
<feature type="domain" description="GFO/IDH/MocA-like oxidoreductase" evidence="2">
    <location>
        <begin position="134"/>
        <end position="254"/>
    </location>
</feature>
<dbReference type="Gene3D" id="3.40.50.720">
    <property type="entry name" value="NAD(P)-binding Rossmann-like Domain"/>
    <property type="match status" value="1"/>
</dbReference>